<proteinExistence type="predicted"/>
<dbReference type="InterPro" id="IPR036047">
    <property type="entry name" value="F-box-like_dom_sf"/>
</dbReference>
<gene>
    <name evidence="2" type="ORF">H5410_061394</name>
</gene>
<evidence type="ECO:0000259" key="1">
    <source>
        <dbReference type="Pfam" id="PF08268"/>
    </source>
</evidence>
<evidence type="ECO:0000313" key="3">
    <source>
        <dbReference type="Proteomes" id="UP000824120"/>
    </source>
</evidence>
<dbReference type="Pfam" id="PF08268">
    <property type="entry name" value="FBA_3"/>
    <property type="match status" value="1"/>
</dbReference>
<sequence length="246" mass="28607">MFVMSNSNIPNELAFEILKRSLMRFRCVSKYFDSLTLEPLFIEAHQKSRLADFLVYYITLNEKIIIYNLGQDDLTCVSCPIKYLNDPCFQNLNRYSESINGIVCMWNNRGDVAICNPFTREHVCLVIDNSLSYWIFSIGVDKSWRKAYINIPNFFHKRKESVCIDGVIYFINFFGQRNIVAFSVRDEKVICTILLPDEIIRGYSPKLIHVKGQVAALVNTSNFQIINLYVLQNETLWVKQSIELPS</sequence>
<feature type="non-terminal residue" evidence="2">
    <location>
        <position position="1"/>
    </location>
</feature>
<dbReference type="OrthoDB" id="687122at2759"/>
<comment type="caution">
    <text evidence="2">The sequence shown here is derived from an EMBL/GenBank/DDBJ whole genome shotgun (WGS) entry which is preliminary data.</text>
</comment>
<feature type="domain" description="F-box associated beta-propeller type 3" evidence="1">
    <location>
        <begin position="132"/>
        <end position="245"/>
    </location>
</feature>
<dbReference type="Proteomes" id="UP000824120">
    <property type="component" value="Chromosome 12"/>
</dbReference>
<dbReference type="PANTHER" id="PTHR31111">
    <property type="entry name" value="BNAA05G37150D PROTEIN-RELATED"/>
    <property type="match status" value="1"/>
</dbReference>
<organism evidence="2 3">
    <name type="scientific">Solanum commersonii</name>
    <name type="common">Commerson's wild potato</name>
    <name type="synonym">Commerson's nightshade</name>
    <dbReference type="NCBI Taxonomy" id="4109"/>
    <lineage>
        <taxon>Eukaryota</taxon>
        <taxon>Viridiplantae</taxon>
        <taxon>Streptophyta</taxon>
        <taxon>Embryophyta</taxon>
        <taxon>Tracheophyta</taxon>
        <taxon>Spermatophyta</taxon>
        <taxon>Magnoliopsida</taxon>
        <taxon>eudicotyledons</taxon>
        <taxon>Gunneridae</taxon>
        <taxon>Pentapetalae</taxon>
        <taxon>asterids</taxon>
        <taxon>lamiids</taxon>
        <taxon>Solanales</taxon>
        <taxon>Solanaceae</taxon>
        <taxon>Solanoideae</taxon>
        <taxon>Solaneae</taxon>
        <taxon>Solanum</taxon>
    </lineage>
</organism>
<protein>
    <recommendedName>
        <fullName evidence="1">F-box associated beta-propeller type 3 domain-containing protein</fullName>
    </recommendedName>
</protein>
<dbReference type="SUPFAM" id="SSF81383">
    <property type="entry name" value="F-box domain"/>
    <property type="match status" value="1"/>
</dbReference>
<dbReference type="InterPro" id="IPR013187">
    <property type="entry name" value="F-box-assoc_dom_typ3"/>
</dbReference>
<dbReference type="PANTHER" id="PTHR31111:SF87">
    <property type="entry name" value="F-BOX DOMAIN-CONTAINING PROTEIN"/>
    <property type="match status" value="1"/>
</dbReference>
<dbReference type="NCBIfam" id="TIGR01640">
    <property type="entry name" value="F_box_assoc_1"/>
    <property type="match status" value="1"/>
</dbReference>
<accession>A0A9J5W8R4</accession>
<reference evidence="2 3" key="1">
    <citation type="submission" date="2020-09" db="EMBL/GenBank/DDBJ databases">
        <title>De no assembly of potato wild relative species, Solanum commersonii.</title>
        <authorList>
            <person name="Cho K."/>
        </authorList>
    </citation>
    <scope>NUCLEOTIDE SEQUENCE [LARGE SCALE GENOMIC DNA]</scope>
    <source>
        <strain evidence="2">LZ3.2</strain>
        <tissue evidence="2">Leaf</tissue>
    </source>
</reference>
<keyword evidence="3" id="KW-1185">Reference proteome</keyword>
<name>A0A9J5W8R4_SOLCO</name>
<dbReference type="EMBL" id="JACXVP010000012">
    <property type="protein sequence ID" value="KAG5571628.1"/>
    <property type="molecule type" value="Genomic_DNA"/>
</dbReference>
<dbReference type="InterPro" id="IPR017451">
    <property type="entry name" value="F-box-assoc_interact_dom"/>
</dbReference>
<evidence type="ECO:0000313" key="2">
    <source>
        <dbReference type="EMBL" id="KAG5571628.1"/>
    </source>
</evidence>
<dbReference type="AlphaFoldDB" id="A0A9J5W8R4"/>